<dbReference type="InterPro" id="IPR013083">
    <property type="entry name" value="Znf_RING/FYVE/PHD"/>
</dbReference>
<gene>
    <name evidence="1" type="ORF">CHS0354_015668</name>
</gene>
<sequence>MNAKATMETHPCGHRVICRKCFIKTIQVAVAQRCLPLKCVICRTRILKLRQPAYIKVSSSMLQKLRWSDGHSKSPKPARIYAK</sequence>
<dbReference type="AlphaFoldDB" id="A0AAE0SS28"/>
<dbReference type="Gene3D" id="3.30.40.10">
    <property type="entry name" value="Zinc/RING finger domain, C3HC4 (zinc finger)"/>
    <property type="match status" value="1"/>
</dbReference>
<protein>
    <recommendedName>
        <fullName evidence="3">RING-type domain-containing protein</fullName>
    </recommendedName>
</protein>
<organism evidence="1 2">
    <name type="scientific">Potamilus streckersoni</name>
    <dbReference type="NCBI Taxonomy" id="2493646"/>
    <lineage>
        <taxon>Eukaryota</taxon>
        <taxon>Metazoa</taxon>
        <taxon>Spiralia</taxon>
        <taxon>Lophotrochozoa</taxon>
        <taxon>Mollusca</taxon>
        <taxon>Bivalvia</taxon>
        <taxon>Autobranchia</taxon>
        <taxon>Heteroconchia</taxon>
        <taxon>Palaeoheterodonta</taxon>
        <taxon>Unionida</taxon>
        <taxon>Unionoidea</taxon>
        <taxon>Unionidae</taxon>
        <taxon>Ambleminae</taxon>
        <taxon>Lampsilini</taxon>
        <taxon>Potamilus</taxon>
    </lineage>
</organism>
<reference evidence="1" key="2">
    <citation type="journal article" date="2021" name="Genome Biol. Evol.">
        <title>Developing a high-quality reference genome for a parasitic bivalve with doubly uniparental inheritance (Bivalvia: Unionida).</title>
        <authorList>
            <person name="Smith C.H."/>
        </authorList>
    </citation>
    <scope>NUCLEOTIDE SEQUENCE</scope>
    <source>
        <strain evidence="1">CHS0354</strain>
        <tissue evidence="1">Mantle</tissue>
    </source>
</reference>
<keyword evidence="2" id="KW-1185">Reference proteome</keyword>
<evidence type="ECO:0008006" key="3">
    <source>
        <dbReference type="Google" id="ProtNLM"/>
    </source>
</evidence>
<comment type="caution">
    <text evidence="1">The sequence shown here is derived from an EMBL/GenBank/DDBJ whole genome shotgun (WGS) entry which is preliminary data.</text>
</comment>
<dbReference type="Proteomes" id="UP001195483">
    <property type="component" value="Unassembled WGS sequence"/>
</dbReference>
<evidence type="ECO:0000313" key="2">
    <source>
        <dbReference type="Proteomes" id="UP001195483"/>
    </source>
</evidence>
<name>A0AAE0SS28_9BIVA</name>
<accession>A0AAE0SS28</accession>
<reference evidence="1" key="1">
    <citation type="journal article" date="2021" name="Genome Biol. Evol.">
        <title>A High-Quality Reference Genome for a Parasitic Bivalve with Doubly Uniparental Inheritance (Bivalvia: Unionida).</title>
        <authorList>
            <person name="Smith C.H."/>
        </authorList>
    </citation>
    <scope>NUCLEOTIDE SEQUENCE</scope>
    <source>
        <strain evidence="1">CHS0354</strain>
    </source>
</reference>
<dbReference type="EMBL" id="JAEAOA010000977">
    <property type="protein sequence ID" value="KAK3596816.1"/>
    <property type="molecule type" value="Genomic_DNA"/>
</dbReference>
<reference evidence="1" key="3">
    <citation type="submission" date="2023-05" db="EMBL/GenBank/DDBJ databases">
        <authorList>
            <person name="Smith C.H."/>
        </authorList>
    </citation>
    <scope>NUCLEOTIDE SEQUENCE</scope>
    <source>
        <strain evidence="1">CHS0354</strain>
        <tissue evidence="1">Mantle</tissue>
    </source>
</reference>
<proteinExistence type="predicted"/>
<evidence type="ECO:0000313" key="1">
    <source>
        <dbReference type="EMBL" id="KAK3596816.1"/>
    </source>
</evidence>